<dbReference type="RefSeq" id="WP_089201301.1">
    <property type="nucleotide sequence ID" value="NZ_NHRJ02000015.1"/>
</dbReference>
<evidence type="ECO:0000259" key="6">
    <source>
        <dbReference type="Pfam" id="PF07504"/>
    </source>
</evidence>
<dbReference type="EMBL" id="NHRJ02000015">
    <property type="protein sequence ID" value="PZE19554.1"/>
    <property type="molecule type" value="Genomic_DNA"/>
</dbReference>
<dbReference type="Gene3D" id="3.10.450.490">
    <property type="match status" value="1"/>
</dbReference>
<dbReference type="PANTHER" id="PTHR33794:SF1">
    <property type="entry name" value="BACILLOLYSIN"/>
    <property type="match status" value="1"/>
</dbReference>
<evidence type="ECO:0000313" key="7">
    <source>
        <dbReference type="EMBL" id="PZE19554.1"/>
    </source>
</evidence>
<keyword evidence="5" id="KW-0482">Metalloprotease</keyword>
<dbReference type="InterPro" id="IPR050728">
    <property type="entry name" value="Zinc_Metalloprotease_M4"/>
</dbReference>
<dbReference type="AlphaFoldDB" id="A0A2W1N6W7"/>
<evidence type="ECO:0000313" key="8">
    <source>
        <dbReference type="Proteomes" id="UP000214746"/>
    </source>
</evidence>
<name>A0A2W1N6W7_PAEXE</name>
<dbReference type="GO" id="GO:0008237">
    <property type="term" value="F:metallopeptidase activity"/>
    <property type="evidence" value="ECO:0007669"/>
    <property type="project" value="UniProtKB-KW"/>
</dbReference>
<protein>
    <recommendedName>
        <fullName evidence="6">FTP domain-containing protein</fullName>
    </recommendedName>
</protein>
<gene>
    <name evidence="7" type="ORF">CBW46_017695</name>
</gene>
<keyword evidence="3" id="KW-0378">Hydrolase</keyword>
<evidence type="ECO:0000256" key="2">
    <source>
        <dbReference type="ARBA" id="ARBA00022723"/>
    </source>
</evidence>
<dbReference type="GO" id="GO:0006508">
    <property type="term" value="P:proteolysis"/>
    <property type="evidence" value="ECO:0007669"/>
    <property type="project" value="UniProtKB-KW"/>
</dbReference>
<dbReference type="PANTHER" id="PTHR33794">
    <property type="entry name" value="BACILLOLYSIN"/>
    <property type="match status" value="1"/>
</dbReference>
<feature type="domain" description="FTP" evidence="6">
    <location>
        <begin position="115"/>
        <end position="164"/>
    </location>
</feature>
<comment type="caution">
    <text evidence="7">The sequence shown here is derived from an EMBL/GenBank/DDBJ whole genome shotgun (WGS) entry which is preliminary data.</text>
</comment>
<evidence type="ECO:0000256" key="3">
    <source>
        <dbReference type="ARBA" id="ARBA00022801"/>
    </source>
</evidence>
<sequence>MTAFSVPFFMALMLSGIGEDSIALGYQSSENYRSSSLDVQLSDAQPLARHDVREALDQFTRTNGGRVEVEWNHSLRTPTLLRGKLTAPSNHSPGWIAAGVLSRLKTVYGLNHPHDELKIIEVRNTLGGASHIRVQHVLFGTPVYGDELIVHIDKQGVVRQVRGAIHPELHKQLFNRPLFAVLSEKQALAAATAALGAPLEAAAQREVTMQYMPTRKGIPLVYVIQFHYSRPTPQTRTVIVHALTGNVISE</sequence>
<dbReference type="GO" id="GO:0046872">
    <property type="term" value="F:metal ion binding"/>
    <property type="evidence" value="ECO:0007669"/>
    <property type="project" value="UniProtKB-KW"/>
</dbReference>
<accession>A0A2W1N6W7</accession>
<evidence type="ECO:0000256" key="4">
    <source>
        <dbReference type="ARBA" id="ARBA00022833"/>
    </source>
</evidence>
<keyword evidence="8" id="KW-1185">Reference proteome</keyword>
<evidence type="ECO:0000256" key="5">
    <source>
        <dbReference type="ARBA" id="ARBA00023049"/>
    </source>
</evidence>
<dbReference type="Proteomes" id="UP000214746">
    <property type="component" value="Unassembled WGS sequence"/>
</dbReference>
<reference evidence="7" key="1">
    <citation type="submission" date="2018-06" db="EMBL/GenBank/DDBJ databases">
        <title>Paenibacillus xerothermodurans sp. nov. an extremely dry heat resistant spore forming bacterium isolated from the soil of Cape Canaveral, Florida.</title>
        <authorList>
            <person name="Seuylemezian A."/>
            <person name="Kaur N."/>
            <person name="Patil P."/>
            <person name="Patil P."/>
            <person name="Mayilraj S."/>
            <person name="Vaishampayan P."/>
        </authorList>
    </citation>
    <scope>NUCLEOTIDE SEQUENCE [LARGE SCALE GENOMIC DNA]</scope>
    <source>
        <strain evidence="7">ATCC 27380</strain>
    </source>
</reference>
<proteinExistence type="predicted"/>
<dbReference type="Pfam" id="PF07504">
    <property type="entry name" value="FTP"/>
    <property type="match status" value="1"/>
</dbReference>
<dbReference type="OrthoDB" id="2380710at2"/>
<keyword evidence="4" id="KW-0862">Zinc</keyword>
<keyword evidence="2" id="KW-0479">Metal-binding</keyword>
<organism evidence="7 8">
    <name type="scientific">Paenibacillus xerothermodurans</name>
    <dbReference type="NCBI Taxonomy" id="1977292"/>
    <lineage>
        <taxon>Bacteria</taxon>
        <taxon>Bacillati</taxon>
        <taxon>Bacillota</taxon>
        <taxon>Bacilli</taxon>
        <taxon>Bacillales</taxon>
        <taxon>Paenibacillaceae</taxon>
        <taxon>Paenibacillus</taxon>
    </lineage>
</organism>
<evidence type="ECO:0000256" key="1">
    <source>
        <dbReference type="ARBA" id="ARBA00022670"/>
    </source>
</evidence>
<dbReference type="InterPro" id="IPR011096">
    <property type="entry name" value="FTP_domain"/>
</dbReference>
<keyword evidence="1" id="KW-0645">Protease</keyword>